<sequence length="330" mass="34686">MAYLHTPLLILLGALLAEAAFGYPKALYAAIRHPVVWMGGLIAALERRLNVLSLPFAARRRRGVLGLGLLLLAVGLPTAALQIGLLALLPWGLAVGLLALLAATLPAQRSLYEHVAAVADALEGPGDAAARLAAGRRAVSMIVGRDTAVLDEAGVVRAAIESLAENFSDGVVAPSFWCGVAGLPGTALYKAINTADSMVGHRNERHGAYGWASARLDDVVNLPASRLAALWIGLAALLLPGADARGAWRAVWRDARRHRSPNAGWPEAAMAGALGLRLAGPRIYGAVRVEDHWMGDGRAAATLADLRRALRLYRLACALPLFCLAAAVAW</sequence>
<comment type="caution">
    <text evidence="9">Lacks conserved residue(s) required for the propagation of feature annotation.</text>
</comment>
<organism evidence="10 11">
    <name type="scientific">Pseudoroseomonas cervicalis ATCC 49957</name>
    <dbReference type="NCBI Taxonomy" id="525371"/>
    <lineage>
        <taxon>Bacteria</taxon>
        <taxon>Pseudomonadati</taxon>
        <taxon>Pseudomonadota</taxon>
        <taxon>Alphaproteobacteria</taxon>
        <taxon>Acetobacterales</taxon>
        <taxon>Roseomonadaceae</taxon>
        <taxon>Roseomonas</taxon>
    </lineage>
</organism>
<name>D5RL49_9PROT</name>
<dbReference type="EMBL" id="ADVL01000293">
    <property type="protein sequence ID" value="EFH11987.1"/>
    <property type="molecule type" value="Genomic_DNA"/>
</dbReference>
<dbReference type="GO" id="GO:0009236">
    <property type="term" value="P:cobalamin biosynthetic process"/>
    <property type="evidence" value="ECO:0007669"/>
    <property type="project" value="UniProtKB-UniRule"/>
</dbReference>
<comment type="function">
    <text evidence="9">Converts cobyric acid to cobinamide by the addition of aminopropanol on the F carboxylic group.</text>
</comment>
<reference evidence="10 11" key="1">
    <citation type="submission" date="2010-04" db="EMBL/GenBank/DDBJ databases">
        <authorList>
            <person name="Qin X."/>
            <person name="Bachman B."/>
            <person name="Battles P."/>
            <person name="Bell A."/>
            <person name="Bess C."/>
            <person name="Bickham C."/>
            <person name="Chaboub L."/>
            <person name="Chen D."/>
            <person name="Coyle M."/>
            <person name="Deiros D.R."/>
            <person name="Dinh H."/>
            <person name="Forbes L."/>
            <person name="Fowler G."/>
            <person name="Francisco L."/>
            <person name="Fu Q."/>
            <person name="Gubbala S."/>
            <person name="Hale W."/>
            <person name="Han Y."/>
            <person name="Hemphill L."/>
            <person name="Highlander S.K."/>
            <person name="Hirani K."/>
            <person name="Hogues M."/>
            <person name="Jackson L."/>
            <person name="Jakkamsetti A."/>
            <person name="Javaid M."/>
            <person name="Jiang H."/>
            <person name="Korchina V."/>
            <person name="Kovar C."/>
            <person name="Lara F."/>
            <person name="Lee S."/>
            <person name="Mata R."/>
            <person name="Mathew T."/>
            <person name="Moen C."/>
            <person name="Morales K."/>
            <person name="Munidasa M."/>
            <person name="Nazareth L."/>
            <person name="Ngo R."/>
            <person name="Nguyen L."/>
            <person name="Okwuonu G."/>
            <person name="Ongeri F."/>
            <person name="Patil S."/>
            <person name="Petrosino J."/>
            <person name="Pham C."/>
            <person name="Pham P."/>
            <person name="Pu L.-L."/>
            <person name="Puazo M."/>
            <person name="Raj R."/>
            <person name="Reid J."/>
            <person name="Rouhana J."/>
            <person name="Saada N."/>
            <person name="Shang Y."/>
            <person name="Simmons D."/>
            <person name="Thornton R."/>
            <person name="Warren J."/>
            <person name="Weissenberger G."/>
            <person name="Zhang J."/>
            <person name="Zhang L."/>
            <person name="Zhou C."/>
            <person name="Zhu D."/>
            <person name="Muzny D."/>
            <person name="Worley K."/>
            <person name="Gibbs R."/>
        </authorList>
    </citation>
    <scope>NUCLEOTIDE SEQUENCE [LARGE SCALE GENOMIC DNA]</scope>
    <source>
        <strain evidence="10 11">ATCC 49957</strain>
    </source>
</reference>
<comment type="subcellular location">
    <subcellularLocation>
        <location evidence="1 9">Cell membrane</location>
        <topology evidence="1 9">Multi-pass membrane protein</topology>
    </subcellularLocation>
</comment>
<evidence type="ECO:0000256" key="9">
    <source>
        <dbReference type="HAMAP-Rule" id="MF_00024"/>
    </source>
</evidence>
<dbReference type="UniPathway" id="UPA00148"/>
<dbReference type="GO" id="GO:0005886">
    <property type="term" value="C:plasma membrane"/>
    <property type="evidence" value="ECO:0007669"/>
    <property type="project" value="UniProtKB-SubCell"/>
</dbReference>
<dbReference type="GO" id="GO:0016874">
    <property type="term" value="F:ligase activity"/>
    <property type="evidence" value="ECO:0007669"/>
    <property type="project" value="UniProtKB-KW"/>
</dbReference>
<accession>D5RL49</accession>
<comment type="similarity">
    <text evidence="3 9">Belongs to the CobD/CbiB family.</text>
</comment>
<dbReference type="HAMAP" id="MF_00024">
    <property type="entry name" value="CobD_CbiB"/>
    <property type="match status" value="1"/>
</dbReference>
<evidence type="ECO:0000256" key="1">
    <source>
        <dbReference type="ARBA" id="ARBA00004651"/>
    </source>
</evidence>
<keyword evidence="11" id="KW-1185">Reference proteome</keyword>
<dbReference type="NCBIfam" id="TIGR00380">
    <property type="entry name" value="cobal_cbiB"/>
    <property type="match status" value="1"/>
</dbReference>
<comment type="pathway">
    <text evidence="2 9">Cofactor biosynthesis; adenosylcobalamin biosynthesis.</text>
</comment>
<dbReference type="GO" id="GO:0048472">
    <property type="term" value="F:threonine-phosphate decarboxylase activity"/>
    <property type="evidence" value="ECO:0007669"/>
    <property type="project" value="InterPro"/>
</dbReference>
<dbReference type="OrthoDB" id="9811967at2"/>
<dbReference type="Pfam" id="PF03186">
    <property type="entry name" value="CobD_Cbib"/>
    <property type="match status" value="1"/>
</dbReference>
<evidence type="ECO:0000256" key="4">
    <source>
        <dbReference type="ARBA" id="ARBA00022475"/>
    </source>
</evidence>
<feature type="transmembrane region" description="Helical" evidence="9">
    <location>
        <begin position="64"/>
        <end position="83"/>
    </location>
</feature>
<evidence type="ECO:0000256" key="3">
    <source>
        <dbReference type="ARBA" id="ARBA00006263"/>
    </source>
</evidence>
<dbReference type="PANTHER" id="PTHR34308:SF1">
    <property type="entry name" value="COBALAMIN BIOSYNTHESIS PROTEIN CBIB"/>
    <property type="match status" value="1"/>
</dbReference>
<dbReference type="AlphaFoldDB" id="D5RL49"/>
<dbReference type="RefSeq" id="WP_007005033.1">
    <property type="nucleotide sequence ID" value="NZ_GG770780.1"/>
</dbReference>
<dbReference type="GO" id="GO:0015420">
    <property type="term" value="F:ABC-type vitamin B12 transporter activity"/>
    <property type="evidence" value="ECO:0007669"/>
    <property type="project" value="UniProtKB-UniRule"/>
</dbReference>
<evidence type="ECO:0000256" key="5">
    <source>
        <dbReference type="ARBA" id="ARBA00022573"/>
    </source>
</evidence>
<keyword evidence="4 9" id="KW-1003">Cell membrane</keyword>
<evidence type="ECO:0000256" key="2">
    <source>
        <dbReference type="ARBA" id="ARBA00004953"/>
    </source>
</evidence>
<dbReference type="InterPro" id="IPR004485">
    <property type="entry name" value="Cobalamin_biosynth_CobD/CbiB"/>
</dbReference>
<proteinExistence type="inferred from homology"/>
<evidence type="ECO:0000313" key="10">
    <source>
        <dbReference type="EMBL" id="EFH11987.1"/>
    </source>
</evidence>
<keyword evidence="7 9" id="KW-1133">Transmembrane helix</keyword>
<evidence type="ECO:0000256" key="8">
    <source>
        <dbReference type="ARBA" id="ARBA00023136"/>
    </source>
</evidence>
<dbReference type="Proteomes" id="UP000005324">
    <property type="component" value="Unassembled WGS sequence"/>
</dbReference>
<keyword evidence="10" id="KW-0436">Ligase</keyword>
<dbReference type="PANTHER" id="PTHR34308">
    <property type="entry name" value="COBALAMIN BIOSYNTHESIS PROTEIN CBIB"/>
    <property type="match status" value="1"/>
</dbReference>
<evidence type="ECO:0000256" key="6">
    <source>
        <dbReference type="ARBA" id="ARBA00022692"/>
    </source>
</evidence>
<keyword evidence="6 9" id="KW-0812">Transmembrane</keyword>
<evidence type="ECO:0000256" key="7">
    <source>
        <dbReference type="ARBA" id="ARBA00022989"/>
    </source>
</evidence>
<dbReference type="HOGENOM" id="CLU_054212_0_1_5"/>
<keyword evidence="8 9" id="KW-0472">Membrane</keyword>
<feature type="transmembrane region" description="Helical" evidence="9">
    <location>
        <begin position="89"/>
        <end position="107"/>
    </location>
</feature>
<gene>
    <name evidence="9 10" type="primary">cobD</name>
    <name evidence="10" type="ORF">HMPREF0731_1810</name>
</gene>
<protein>
    <recommendedName>
        <fullName evidence="9">Cobalamin biosynthesis protein CobD</fullName>
    </recommendedName>
</protein>
<comment type="caution">
    <text evidence="10">The sequence shown here is derived from an EMBL/GenBank/DDBJ whole genome shotgun (WGS) entry which is preliminary data.</text>
</comment>
<keyword evidence="5 9" id="KW-0169">Cobalamin biosynthesis</keyword>
<evidence type="ECO:0000313" key="11">
    <source>
        <dbReference type="Proteomes" id="UP000005324"/>
    </source>
</evidence>
<feature type="transmembrane region" description="Helical" evidence="9">
    <location>
        <begin position="312"/>
        <end position="329"/>
    </location>
</feature>